<organism evidence="1 2">
    <name type="scientific">Phytophthora megakarya</name>
    <dbReference type="NCBI Taxonomy" id="4795"/>
    <lineage>
        <taxon>Eukaryota</taxon>
        <taxon>Sar</taxon>
        <taxon>Stramenopiles</taxon>
        <taxon>Oomycota</taxon>
        <taxon>Peronosporomycetes</taxon>
        <taxon>Peronosporales</taxon>
        <taxon>Peronosporaceae</taxon>
        <taxon>Phytophthora</taxon>
    </lineage>
</organism>
<sequence>MVLPYVVAWESRRTPIIHVWGHRDIPPLAVELHMDTSNVGLAILNPSSYPFLQIQFDDIEKNMISRSATTSSDISINRTFVISTSAMDMGFPSGTDSLPED</sequence>
<evidence type="ECO:0000313" key="1">
    <source>
        <dbReference type="EMBL" id="OWZ17750.1"/>
    </source>
</evidence>
<keyword evidence="2" id="KW-1185">Reference proteome</keyword>
<dbReference type="AlphaFoldDB" id="A0A225WLK8"/>
<protein>
    <submittedName>
        <fullName evidence="1">Uncharacterized protein</fullName>
    </submittedName>
</protein>
<gene>
    <name evidence="1" type="ORF">PHMEG_0008268</name>
</gene>
<evidence type="ECO:0000313" key="2">
    <source>
        <dbReference type="Proteomes" id="UP000198211"/>
    </source>
</evidence>
<name>A0A225WLK8_9STRA</name>
<proteinExistence type="predicted"/>
<comment type="caution">
    <text evidence="1">The sequence shown here is derived from an EMBL/GenBank/DDBJ whole genome shotgun (WGS) entry which is preliminary data.</text>
</comment>
<dbReference type="Proteomes" id="UP000198211">
    <property type="component" value="Unassembled WGS sequence"/>
</dbReference>
<dbReference type="EMBL" id="NBNE01000698">
    <property type="protein sequence ID" value="OWZ17750.1"/>
    <property type="molecule type" value="Genomic_DNA"/>
</dbReference>
<reference evidence="2" key="1">
    <citation type="submission" date="2017-03" db="EMBL/GenBank/DDBJ databases">
        <title>Phytopthora megakarya and P. palmivora, two closely related causual agents of cacao black pod achieved similar genome size and gene model numbers by different mechanisms.</title>
        <authorList>
            <person name="Ali S."/>
            <person name="Shao J."/>
            <person name="Larry D.J."/>
            <person name="Kronmiller B."/>
            <person name="Shen D."/>
            <person name="Strem M.D."/>
            <person name="Melnick R.L."/>
            <person name="Guiltinan M.J."/>
            <person name="Tyler B.M."/>
            <person name="Meinhardt L.W."/>
            <person name="Bailey B.A."/>
        </authorList>
    </citation>
    <scope>NUCLEOTIDE SEQUENCE [LARGE SCALE GENOMIC DNA]</scope>
    <source>
        <strain evidence="2">zdho120</strain>
    </source>
</reference>
<accession>A0A225WLK8</accession>